<dbReference type="Proteomes" id="UP000482960">
    <property type="component" value="Unassembled WGS sequence"/>
</dbReference>
<evidence type="ECO:0000256" key="1">
    <source>
        <dbReference type="SAM" id="MobiDB-lite"/>
    </source>
</evidence>
<sequence length="679" mass="71480">MAGEGDYFGYTPSQNEDLMENRRMARRMGEDISHYPPPQGDDQYIDPTPNFEKQFGDSLKPGDETRAYYANGIEDIYKRIMSQDPVVLHRLADQWWQLHDVLQDLRSRVLNAAKNLKEGGDGEGGKGGWTGAGADAFLARGPGATLKSIDDWEQAAFNNWMGTLALASAMSQRRGEMERLYQQYKDSMVSMSSMWLDNPQNADIDGKKYSSINAIPKGSYQADNYITWMRNAQLGWHYKAQKIQYDMAQDYWRTMSEDYAGGRATVYEGPGDAVLPNPEFIARYGMPNFGPPPKIQTPTNINPNITALNDKKPDVSGLKDKLGNVDPDIKAPTTDDITKPDIDTPTATPPSITTPTVTPPVGQLPVVPPVVPPGLPPGGPGKLPALGPGGLPTAPATSGLLKNLGGAGPGVLRAGMTPPSPEGGLPPGMPQRGTQAPPPPTIKGRGPGSGTPHPPQGKRGTDGPEQAKPGTPGTPGVSDQFGGPPGTPASPVLRNPHANPPAPSRGGGNPRRGTPGVSGGQNPGGSGPPLHPGATTPPVLSRPQQRSPQAEPPARPGTAPPVPNAPLNPLAPPPRPTASPVVGRSARLDPGAPPPPEPTAGVMRGKRNDGIAGYEGEIGSRKRSAQEPQVSVDDEFDNIRRILDREGAWTVDTPGGGVLDSGPARSAAPSAEPKPTLGA</sequence>
<protein>
    <submittedName>
        <fullName evidence="2">Uncharacterized protein</fullName>
    </submittedName>
</protein>
<feature type="compositionally biased region" description="Low complexity" evidence="1">
    <location>
        <begin position="382"/>
        <end position="397"/>
    </location>
</feature>
<dbReference type="RefSeq" id="WP_173076235.1">
    <property type="nucleotide sequence ID" value="NZ_BAABJB010000045.1"/>
</dbReference>
<dbReference type="EMBL" id="BLPG01000001">
    <property type="protein sequence ID" value="GFJ88747.1"/>
    <property type="molecule type" value="Genomic_DNA"/>
</dbReference>
<reference evidence="2 3" key="2">
    <citation type="submission" date="2020-03" db="EMBL/GenBank/DDBJ databases">
        <authorList>
            <person name="Ichikawa N."/>
            <person name="Kimura A."/>
            <person name="Kitahashi Y."/>
            <person name="Uohara A."/>
        </authorList>
    </citation>
    <scope>NUCLEOTIDE SEQUENCE [LARGE SCALE GENOMIC DNA]</scope>
    <source>
        <strain evidence="2 3">NBRC 108638</strain>
    </source>
</reference>
<feature type="region of interest" description="Disordered" evidence="1">
    <location>
        <begin position="647"/>
        <end position="679"/>
    </location>
</feature>
<accession>A0A6V8L3U7</accession>
<feature type="compositionally biased region" description="Gly residues" evidence="1">
    <location>
        <begin position="505"/>
        <end position="527"/>
    </location>
</feature>
<keyword evidence="3" id="KW-1185">Reference proteome</keyword>
<dbReference type="AlphaFoldDB" id="A0A6V8L3U7"/>
<evidence type="ECO:0000313" key="3">
    <source>
        <dbReference type="Proteomes" id="UP000482960"/>
    </source>
</evidence>
<evidence type="ECO:0000313" key="2">
    <source>
        <dbReference type="EMBL" id="GFJ88747.1"/>
    </source>
</evidence>
<feature type="region of interest" description="Disordered" evidence="1">
    <location>
        <begin position="321"/>
        <end position="633"/>
    </location>
</feature>
<feature type="compositionally biased region" description="Pro residues" evidence="1">
    <location>
        <begin position="550"/>
        <end position="577"/>
    </location>
</feature>
<name>A0A6V8L3U7_9ACTN</name>
<proteinExistence type="predicted"/>
<gene>
    <name evidence="2" type="ORF">Prum_023890</name>
</gene>
<feature type="compositionally biased region" description="Pro residues" evidence="1">
    <location>
        <begin position="366"/>
        <end position="379"/>
    </location>
</feature>
<comment type="caution">
    <text evidence="2">The sequence shown here is derived from an EMBL/GenBank/DDBJ whole genome shotgun (WGS) entry which is preliminary data.</text>
</comment>
<organism evidence="2 3">
    <name type="scientific">Phytohabitans rumicis</name>
    <dbReference type="NCBI Taxonomy" id="1076125"/>
    <lineage>
        <taxon>Bacteria</taxon>
        <taxon>Bacillati</taxon>
        <taxon>Actinomycetota</taxon>
        <taxon>Actinomycetes</taxon>
        <taxon>Micromonosporales</taxon>
        <taxon>Micromonosporaceae</taxon>
    </lineage>
</organism>
<feature type="compositionally biased region" description="Low complexity" evidence="1">
    <location>
        <begin position="343"/>
        <end position="365"/>
    </location>
</feature>
<reference evidence="2 3" key="1">
    <citation type="submission" date="2020-03" db="EMBL/GenBank/DDBJ databases">
        <title>Whole genome shotgun sequence of Phytohabitans rumicis NBRC 108638.</title>
        <authorList>
            <person name="Komaki H."/>
            <person name="Tamura T."/>
        </authorList>
    </citation>
    <scope>NUCLEOTIDE SEQUENCE [LARGE SCALE GENOMIC DNA]</scope>
    <source>
        <strain evidence="2 3">NBRC 108638</strain>
    </source>
</reference>